<gene>
    <name evidence="1" type="ORF">METZ01_LOCUS253288</name>
</gene>
<evidence type="ECO:0000313" key="1">
    <source>
        <dbReference type="EMBL" id="SVC00434.1"/>
    </source>
</evidence>
<name>A0A382IKZ6_9ZZZZ</name>
<accession>A0A382IKZ6</accession>
<protein>
    <submittedName>
        <fullName evidence="1">Uncharacterized protein</fullName>
    </submittedName>
</protein>
<dbReference type="EMBL" id="UINC01068100">
    <property type="protein sequence ID" value="SVC00434.1"/>
    <property type="molecule type" value="Genomic_DNA"/>
</dbReference>
<reference evidence="1" key="1">
    <citation type="submission" date="2018-05" db="EMBL/GenBank/DDBJ databases">
        <authorList>
            <person name="Lanie J.A."/>
            <person name="Ng W.-L."/>
            <person name="Kazmierczak K.M."/>
            <person name="Andrzejewski T.M."/>
            <person name="Davidsen T.M."/>
            <person name="Wayne K.J."/>
            <person name="Tettelin H."/>
            <person name="Glass J.I."/>
            <person name="Rusch D."/>
            <person name="Podicherti R."/>
            <person name="Tsui H.-C.T."/>
            <person name="Winkler M.E."/>
        </authorList>
    </citation>
    <scope>NUCLEOTIDE SEQUENCE</scope>
</reference>
<organism evidence="1">
    <name type="scientific">marine metagenome</name>
    <dbReference type="NCBI Taxonomy" id="408172"/>
    <lineage>
        <taxon>unclassified sequences</taxon>
        <taxon>metagenomes</taxon>
        <taxon>ecological metagenomes</taxon>
    </lineage>
</organism>
<sequence>MLQQTMDTLFTISKLYFKLGDYFV</sequence>
<dbReference type="AlphaFoldDB" id="A0A382IKZ6"/>
<proteinExistence type="predicted"/>